<sequence length="127" mass="14923">MRPNMNQRLELSLNVKNIFIIMIKLEYCPVHYVMLVVAVYIHPKKKFLIIISMNFINKNAKKNELQTRTMVSSFKHKLLQAFIHINNKKLLKKSVNMKKKIKLIKKLNIELNFVSSIELNSLISVSI</sequence>
<dbReference type="AlphaFoldDB" id="A0A336JZQ9"/>
<dbReference type="EMBL" id="UFQT01000007">
    <property type="protein sequence ID" value="SSX17498.1"/>
    <property type="molecule type" value="Genomic_DNA"/>
</dbReference>
<dbReference type="VEuPathDB" id="VectorBase:CSON014431"/>
<keyword evidence="1" id="KW-0812">Transmembrane</keyword>
<name>A0A336JZQ9_CULSO</name>
<dbReference type="EMBL" id="UFQS01000007">
    <property type="protein sequence ID" value="SSW97112.1"/>
    <property type="molecule type" value="Genomic_DNA"/>
</dbReference>
<reference evidence="2" key="1">
    <citation type="submission" date="2018-04" db="EMBL/GenBank/DDBJ databases">
        <authorList>
            <person name="Go L.Y."/>
            <person name="Mitchell J.A."/>
        </authorList>
    </citation>
    <scope>NUCLEOTIDE SEQUENCE</scope>
    <source>
        <tissue evidence="2">Whole organism</tissue>
    </source>
</reference>
<evidence type="ECO:0000313" key="3">
    <source>
        <dbReference type="EMBL" id="SSX17498.1"/>
    </source>
</evidence>
<evidence type="ECO:0000313" key="2">
    <source>
        <dbReference type="EMBL" id="SSW97112.1"/>
    </source>
</evidence>
<feature type="transmembrane region" description="Helical" evidence="1">
    <location>
        <begin position="20"/>
        <end position="41"/>
    </location>
</feature>
<proteinExistence type="predicted"/>
<accession>A0A336JZQ9</accession>
<gene>
    <name evidence="2" type="primary">CSON014431</name>
</gene>
<keyword evidence="1" id="KW-0472">Membrane</keyword>
<evidence type="ECO:0000256" key="1">
    <source>
        <dbReference type="SAM" id="Phobius"/>
    </source>
</evidence>
<reference evidence="3" key="2">
    <citation type="submission" date="2018-07" db="EMBL/GenBank/DDBJ databases">
        <authorList>
            <person name="Quirk P.G."/>
            <person name="Krulwich T.A."/>
        </authorList>
    </citation>
    <scope>NUCLEOTIDE SEQUENCE</scope>
</reference>
<organism evidence="2">
    <name type="scientific">Culicoides sonorensis</name>
    <name type="common">Biting midge</name>
    <dbReference type="NCBI Taxonomy" id="179676"/>
    <lineage>
        <taxon>Eukaryota</taxon>
        <taxon>Metazoa</taxon>
        <taxon>Ecdysozoa</taxon>
        <taxon>Arthropoda</taxon>
        <taxon>Hexapoda</taxon>
        <taxon>Insecta</taxon>
        <taxon>Pterygota</taxon>
        <taxon>Neoptera</taxon>
        <taxon>Endopterygota</taxon>
        <taxon>Diptera</taxon>
        <taxon>Nematocera</taxon>
        <taxon>Chironomoidea</taxon>
        <taxon>Ceratopogonidae</taxon>
        <taxon>Ceratopogoninae</taxon>
        <taxon>Culicoides</taxon>
        <taxon>Monoculicoides</taxon>
    </lineage>
</organism>
<protein>
    <submittedName>
        <fullName evidence="2">CSON014431 protein</fullName>
    </submittedName>
</protein>
<keyword evidence="1" id="KW-1133">Transmembrane helix</keyword>